<dbReference type="AlphaFoldDB" id="A0A8C9GZE8"/>
<dbReference type="PANTHER" id="PTHR10223">
    <property type="entry name" value="26S PROTEASOME NON-ATPASE REGULATORY SUBUNIT 4"/>
    <property type="match status" value="1"/>
</dbReference>
<feature type="compositionally biased region" description="Polar residues" evidence="1">
    <location>
        <begin position="284"/>
        <end position="294"/>
    </location>
</feature>
<organism evidence="3 4">
    <name type="scientific">Piliocolobus tephrosceles</name>
    <name type="common">Ugandan red Colobus</name>
    <dbReference type="NCBI Taxonomy" id="591936"/>
    <lineage>
        <taxon>Eukaryota</taxon>
        <taxon>Metazoa</taxon>
        <taxon>Chordata</taxon>
        <taxon>Craniata</taxon>
        <taxon>Vertebrata</taxon>
        <taxon>Euteleostomi</taxon>
        <taxon>Mammalia</taxon>
        <taxon>Eutheria</taxon>
        <taxon>Euarchontoglires</taxon>
        <taxon>Primates</taxon>
        <taxon>Haplorrhini</taxon>
        <taxon>Catarrhini</taxon>
        <taxon>Cercopithecidae</taxon>
        <taxon>Colobinae</taxon>
        <taxon>Piliocolobus</taxon>
    </lineage>
</organism>
<dbReference type="Gene3D" id="3.40.50.410">
    <property type="entry name" value="von Willebrand factor, type A domain"/>
    <property type="match status" value="1"/>
</dbReference>
<name>A0A8C9GZE8_9PRIM</name>
<evidence type="ECO:0000256" key="1">
    <source>
        <dbReference type="SAM" id="MobiDB-lite"/>
    </source>
</evidence>
<proteinExistence type="predicted"/>
<feature type="domain" description="VWFA" evidence="2">
    <location>
        <begin position="7"/>
        <end position="116"/>
    </location>
</feature>
<sequence>MSNFEATIICIDNSDYNRNEDILPNRFLSQIDCINVLCCNKTSMHYRNNIGVIMMAGDKIKVKVSLTNDIGLLLSCIHDIKMEGSCDVIRSLLIAQLALKHREDKNLEQKILLFVGSPLEVNHKQLINTGKQLKKNNIAIDIISYGNIDKNRENLKLLFENVNNNDNCRFIECPENETNLSKYVLNSLLHNTNNTDDLGLDGLQHDEQLRNAMQLSLQESQQGASTTGTTGVGQSGTNDNSSNKQAVNNLPTIEDIENMKDIDNELKEALLLSLREYTEKQAEQAGQTGENGQDGQAEETPALGNENYKNSFDNQDINKIKTEENKEKKENESYEKVFKVDKEYNNVDSSSVSFTGDNNCNINNNNGIVQEMKENILDDTIENGNNEKENSGYNSSDLGKRADDTNNVLGTNEKRTIEKQDGE</sequence>
<dbReference type="GO" id="GO:0005829">
    <property type="term" value="C:cytosol"/>
    <property type="evidence" value="ECO:0007669"/>
    <property type="project" value="TreeGrafter"/>
</dbReference>
<dbReference type="PANTHER" id="PTHR10223:SF0">
    <property type="entry name" value="26S PROTEASOME NON-ATPASE REGULATORY SUBUNIT 4"/>
    <property type="match status" value="1"/>
</dbReference>
<dbReference type="Ensembl" id="ENSPTET00000018881.1">
    <property type="protein sequence ID" value="ENSPTEP00000012553.1"/>
    <property type="gene ID" value="ENSPTEG00000014084.1"/>
</dbReference>
<dbReference type="GO" id="GO:0031593">
    <property type="term" value="F:polyubiquitin modification-dependent protein binding"/>
    <property type="evidence" value="ECO:0007669"/>
    <property type="project" value="TreeGrafter"/>
</dbReference>
<evidence type="ECO:0000313" key="4">
    <source>
        <dbReference type="Proteomes" id="UP000694416"/>
    </source>
</evidence>
<accession>A0A8C9GZE8</accession>
<dbReference type="GO" id="GO:0005634">
    <property type="term" value="C:nucleus"/>
    <property type="evidence" value="ECO:0007669"/>
    <property type="project" value="TreeGrafter"/>
</dbReference>
<dbReference type="InterPro" id="IPR002035">
    <property type="entry name" value="VWF_A"/>
</dbReference>
<feature type="region of interest" description="Disordered" evidence="1">
    <location>
        <begin position="217"/>
        <end position="252"/>
    </location>
</feature>
<feature type="compositionally biased region" description="Low complexity" evidence="1">
    <location>
        <begin position="220"/>
        <end position="229"/>
    </location>
</feature>
<dbReference type="Proteomes" id="UP000694416">
    <property type="component" value="Unplaced"/>
</dbReference>
<dbReference type="GO" id="GO:0043161">
    <property type="term" value="P:proteasome-mediated ubiquitin-dependent protein catabolic process"/>
    <property type="evidence" value="ECO:0007669"/>
    <property type="project" value="TreeGrafter"/>
</dbReference>
<reference evidence="3" key="2">
    <citation type="submission" date="2025-09" db="UniProtKB">
        <authorList>
            <consortium name="Ensembl"/>
        </authorList>
    </citation>
    <scope>IDENTIFICATION</scope>
</reference>
<dbReference type="InterPro" id="IPR036465">
    <property type="entry name" value="vWFA_dom_sf"/>
</dbReference>
<dbReference type="Pfam" id="PF13519">
    <property type="entry name" value="VWA_2"/>
    <property type="match status" value="1"/>
</dbReference>
<dbReference type="InterPro" id="IPR027040">
    <property type="entry name" value="PSMD4"/>
</dbReference>
<dbReference type="FunFam" id="3.40.50.410:FF:000005">
    <property type="entry name" value="26S proteasome non-ATPase regulatory subunit 4"/>
    <property type="match status" value="1"/>
</dbReference>
<feature type="region of interest" description="Disordered" evidence="1">
    <location>
        <begin position="281"/>
        <end position="333"/>
    </location>
</feature>
<protein>
    <recommendedName>
        <fullName evidence="2">VWFA domain-containing protein</fullName>
    </recommendedName>
</protein>
<keyword evidence="4" id="KW-1185">Reference proteome</keyword>
<dbReference type="GO" id="GO:0008540">
    <property type="term" value="C:proteasome regulatory particle, base subcomplex"/>
    <property type="evidence" value="ECO:0007669"/>
    <property type="project" value="TreeGrafter"/>
</dbReference>
<feature type="compositionally biased region" description="Basic and acidic residues" evidence="1">
    <location>
        <begin position="412"/>
        <end position="423"/>
    </location>
</feature>
<dbReference type="Gene3D" id="6.10.140.100">
    <property type="match status" value="1"/>
</dbReference>
<evidence type="ECO:0000259" key="2">
    <source>
        <dbReference type="Pfam" id="PF13519"/>
    </source>
</evidence>
<feature type="compositionally biased region" description="Polar residues" evidence="1">
    <location>
        <begin position="238"/>
        <end position="251"/>
    </location>
</feature>
<feature type="region of interest" description="Disordered" evidence="1">
    <location>
        <begin position="381"/>
        <end position="423"/>
    </location>
</feature>
<feature type="compositionally biased region" description="Basic and acidic residues" evidence="1">
    <location>
        <begin position="316"/>
        <end position="333"/>
    </location>
</feature>
<evidence type="ECO:0000313" key="3">
    <source>
        <dbReference type="Ensembl" id="ENSPTEP00000012553.1"/>
    </source>
</evidence>
<reference evidence="3" key="1">
    <citation type="submission" date="2025-08" db="UniProtKB">
        <authorList>
            <consortium name="Ensembl"/>
        </authorList>
    </citation>
    <scope>IDENTIFICATION</scope>
</reference>
<dbReference type="SUPFAM" id="SSF53300">
    <property type="entry name" value="vWA-like"/>
    <property type="match status" value="1"/>
</dbReference>